<protein>
    <recommendedName>
        <fullName evidence="8">Peptidase S11 D-alanyl-D-alanine carboxypeptidase A N-terminal domain-containing protein</fullName>
    </recommendedName>
</protein>
<evidence type="ECO:0000256" key="4">
    <source>
        <dbReference type="ARBA" id="ARBA00022960"/>
    </source>
</evidence>
<dbReference type="PRINTS" id="PR00725">
    <property type="entry name" value="DADACBPTASE1"/>
</dbReference>
<evidence type="ECO:0000256" key="7">
    <source>
        <dbReference type="SAM" id="MobiDB-lite"/>
    </source>
</evidence>
<dbReference type="GO" id="GO:0071555">
    <property type="term" value="P:cell wall organization"/>
    <property type="evidence" value="ECO:0007669"/>
    <property type="project" value="UniProtKB-KW"/>
</dbReference>
<dbReference type="Gene3D" id="3.40.710.10">
    <property type="entry name" value="DD-peptidase/beta-lactamase superfamily"/>
    <property type="match status" value="1"/>
</dbReference>
<keyword evidence="5" id="KW-0573">Peptidoglycan synthesis</keyword>
<accession>A0AAD1UAF9</accession>
<evidence type="ECO:0000256" key="3">
    <source>
        <dbReference type="ARBA" id="ARBA00022801"/>
    </source>
</evidence>
<dbReference type="PANTHER" id="PTHR21581:SF6">
    <property type="entry name" value="TRAFFICKING PROTEIN PARTICLE COMPLEX SUBUNIT 12"/>
    <property type="match status" value="1"/>
</dbReference>
<dbReference type="PANTHER" id="PTHR21581">
    <property type="entry name" value="D-ALANYL-D-ALANINE CARBOXYPEPTIDASE"/>
    <property type="match status" value="1"/>
</dbReference>
<feature type="compositionally biased region" description="Polar residues" evidence="7">
    <location>
        <begin position="156"/>
        <end position="167"/>
    </location>
</feature>
<comment type="similarity">
    <text evidence="1">Belongs to the peptidase S11 family.</text>
</comment>
<evidence type="ECO:0000256" key="2">
    <source>
        <dbReference type="ARBA" id="ARBA00022729"/>
    </source>
</evidence>
<keyword evidence="6" id="KW-0961">Cell wall biogenesis/degradation</keyword>
<proteinExistence type="inferred from homology"/>
<evidence type="ECO:0000313" key="10">
    <source>
        <dbReference type="Proteomes" id="UP001295684"/>
    </source>
</evidence>
<gene>
    <name evidence="9" type="ORF">ECRASSUSDP1_LOCUS5668</name>
</gene>
<keyword evidence="10" id="KW-1185">Reference proteome</keyword>
<feature type="region of interest" description="Disordered" evidence="7">
    <location>
        <begin position="147"/>
        <end position="168"/>
    </location>
</feature>
<dbReference type="GO" id="GO:0008360">
    <property type="term" value="P:regulation of cell shape"/>
    <property type="evidence" value="ECO:0007669"/>
    <property type="project" value="UniProtKB-KW"/>
</dbReference>
<keyword evidence="3" id="KW-0378">Hydrolase</keyword>
<evidence type="ECO:0000313" key="9">
    <source>
        <dbReference type="EMBL" id="CAI2364325.1"/>
    </source>
</evidence>
<keyword evidence="2" id="KW-0732">Signal</keyword>
<dbReference type="EMBL" id="CAMPGE010005471">
    <property type="protein sequence ID" value="CAI2364325.1"/>
    <property type="molecule type" value="Genomic_DNA"/>
</dbReference>
<evidence type="ECO:0000256" key="5">
    <source>
        <dbReference type="ARBA" id="ARBA00022984"/>
    </source>
</evidence>
<organism evidence="9 10">
    <name type="scientific">Euplotes crassus</name>
    <dbReference type="NCBI Taxonomy" id="5936"/>
    <lineage>
        <taxon>Eukaryota</taxon>
        <taxon>Sar</taxon>
        <taxon>Alveolata</taxon>
        <taxon>Ciliophora</taxon>
        <taxon>Intramacronucleata</taxon>
        <taxon>Spirotrichea</taxon>
        <taxon>Hypotrichia</taxon>
        <taxon>Euplotida</taxon>
        <taxon>Euplotidae</taxon>
        <taxon>Moneuplotes</taxon>
    </lineage>
</organism>
<dbReference type="SUPFAM" id="SSF56601">
    <property type="entry name" value="beta-lactamase/transpeptidase-like"/>
    <property type="match status" value="1"/>
</dbReference>
<evidence type="ECO:0000256" key="1">
    <source>
        <dbReference type="ARBA" id="ARBA00007164"/>
    </source>
</evidence>
<dbReference type="GO" id="GO:0009002">
    <property type="term" value="F:serine-type D-Ala-D-Ala carboxypeptidase activity"/>
    <property type="evidence" value="ECO:0007669"/>
    <property type="project" value="InterPro"/>
</dbReference>
<dbReference type="GO" id="GO:0006508">
    <property type="term" value="P:proteolysis"/>
    <property type="evidence" value="ECO:0007669"/>
    <property type="project" value="InterPro"/>
</dbReference>
<dbReference type="InterPro" id="IPR018044">
    <property type="entry name" value="Peptidase_S11"/>
</dbReference>
<feature type="domain" description="Peptidase S11 D-alanyl-D-alanine carboxypeptidase A N-terminal" evidence="8">
    <location>
        <begin position="191"/>
        <end position="299"/>
    </location>
</feature>
<comment type="caution">
    <text evidence="9">The sequence shown here is derived from an EMBL/GenBank/DDBJ whole genome shotgun (WGS) entry which is preliminary data.</text>
</comment>
<dbReference type="Pfam" id="PF00768">
    <property type="entry name" value="Peptidase_S11"/>
    <property type="match status" value="2"/>
</dbReference>
<evidence type="ECO:0000259" key="8">
    <source>
        <dbReference type="Pfam" id="PF00768"/>
    </source>
</evidence>
<dbReference type="InterPro" id="IPR012338">
    <property type="entry name" value="Beta-lactam/transpept-like"/>
</dbReference>
<reference evidence="9" key="1">
    <citation type="submission" date="2023-07" db="EMBL/GenBank/DDBJ databases">
        <authorList>
            <consortium name="AG Swart"/>
            <person name="Singh M."/>
            <person name="Singh A."/>
            <person name="Seah K."/>
            <person name="Emmerich C."/>
        </authorList>
    </citation>
    <scope>NUCLEOTIDE SEQUENCE</scope>
    <source>
        <strain evidence="9">DP1</strain>
    </source>
</reference>
<sequence length="480" mass="55092">MKEGQKESEVVPIKCTHLRGLFSADSNCNQDMKYKHLLTLHGLPKQISKQIASNIDIVFVNRRRKIERSTTQMKMRRSLNRENFQYPLQSTKNVRKEENFSLIRNERPLRITGSIFNDNQINESQEDFDTQRRRILKGFNSNNNSKFFKMSRSSDTKSATKTCSTDTTMHKPRRVLRSSRKISRSIINKITKTPPYATSQSWAVFNAEKKALIASKFSTSRREIASLTKIMVLYTCIKLCERFQINPAIEKVQIPAKIKRIVGTSAHLAKNDEVAVLDLYYGLMLPSGNDAGYSLASHFGEVLISNNVLRENEEDGIKFRDTKSHFRWSALVTAFLKEMNYYANKLGMVHTIYDSPHGLANPYNLSTANDQCILISHCLSIPLFMQIVNSKSHSFTTPKKTYNWKNTNKLLEKGYLGMKTGITESAGPCLAVAKRKKIKGIQVTLILVLLNCKNLEERWKEAPKLLKWCFKKINEQFLNN</sequence>
<evidence type="ECO:0000256" key="6">
    <source>
        <dbReference type="ARBA" id="ARBA00023316"/>
    </source>
</evidence>
<dbReference type="Proteomes" id="UP001295684">
    <property type="component" value="Unassembled WGS sequence"/>
</dbReference>
<name>A0AAD1UAF9_EUPCR</name>
<dbReference type="InterPro" id="IPR001967">
    <property type="entry name" value="Peptidase_S11_N"/>
</dbReference>
<dbReference type="AlphaFoldDB" id="A0AAD1UAF9"/>
<keyword evidence="4" id="KW-0133">Cell shape</keyword>
<feature type="domain" description="Peptidase S11 D-alanyl-D-alanine carboxypeptidase A N-terminal" evidence="8">
    <location>
        <begin position="333"/>
        <end position="451"/>
    </location>
</feature>